<dbReference type="InterPro" id="IPR029058">
    <property type="entry name" value="AB_hydrolase_fold"/>
</dbReference>
<dbReference type="InParanoid" id="S7WAD7"/>
<feature type="transmembrane region" description="Helical" evidence="1">
    <location>
        <begin position="16"/>
        <end position="34"/>
    </location>
</feature>
<dbReference type="AlphaFoldDB" id="S7WAD7"/>
<dbReference type="PANTHER" id="PTHR12277">
    <property type="entry name" value="ALPHA/BETA HYDROLASE DOMAIN-CONTAINING PROTEIN"/>
    <property type="match status" value="1"/>
</dbReference>
<dbReference type="OMA" id="ANHHENS"/>
<dbReference type="GO" id="GO:0016020">
    <property type="term" value="C:membrane"/>
    <property type="evidence" value="ECO:0007669"/>
    <property type="project" value="TreeGrafter"/>
</dbReference>
<reference evidence="3" key="1">
    <citation type="journal article" date="2013" name="PLoS Genet.">
        <title>The genome of Spraguea lophii and the basis of host-microsporidian interactions.</title>
        <authorList>
            <person name="Campbell S.E."/>
            <person name="Williams T.A."/>
            <person name="Yousuf A."/>
            <person name="Soanes D.M."/>
            <person name="Paszkiewicz K.H."/>
            <person name="Williams B.A.P."/>
        </authorList>
    </citation>
    <scope>NUCLEOTIDE SEQUENCE [LARGE SCALE GENOMIC DNA]</scope>
    <source>
        <strain evidence="3">42_110</strain>
    </source>
</reference>
<proteinExistence type="predicted"/>
<organism evidence="2 3">
    <name type="scientific">Spraguea lophii (strain 42_110)</name>
    <name type="common">Microsporidian parasite</name>
    <dbReference type="NCBI Taxonomy" id="1358809"/>
    <lineage>
        <taxon>Eukaryota</taxon>
        <taxon>Fungi</taxon>
        <taxon>Fungi incertae sedis</taxon>
        <taxon>Microsporidia</taxon>
        <taxon>Spragueidae</taxon>
        <taxon>Spraguea</taxon>
    </lineage>
</organism>
<comment type="caution">
    <text evidence="2">The sequence shown here is derived from an EMBL/GenBank/DDBJ whole genome shotgun (WGS) entry which is preliminary data.</text>
</comment>
<dbReference type="STRING" id="1358809.S7WAD7"/>
<dbReference type="HOGENOM" id="CLU_029375_2_0_1"/>
<keyword evidence="1" id="KW-0812">Transmembrane</keyword>
<dbReference type="EMBL" id="ATCN01000072">
    <property type="protein sequence ID" value="EPR79920.1"/>
    <property type="molecule type" value="Genomic_DNA"/>
</dbReference>
<protein>
    <recommendedName>
        <fullName evidence="4">AB hydrolase-1 domain-containing protein</fullName>
    </recommendedName>
</protein>
<evidence type="ECO:0000256" key="1">
    <source>
        <dbReference type="SAM" id="Phobius"/>
    </source>
</evidence>
<keyword evidence="1" id="KW-1133">Transmembrane helix</keyword>
<dbReference type="VEuPathDB" id="MicrosporidiaDB:SLOPH_2454"/>
<evidence type="ECO:0000313" key="2">
    <source>
        <dbReference type="EMBL" id="EPR79920.1"/>
    </source>
</evidence>
<keyword evidence="3" id="KW-1185">Reference proteome</keyword>
<dbReference type="PANTHER" id="PTHR12277:SF81">
    <property type="entry name" value="PROTEIN ABHD13"/>
    <property type="match status" value="1"/>
</dbReference>
<dbReference type="FunCoup" id="S7WAD7">
    <property type="interactions" value="42"/>
</dbReference>
<dbReference type="OrthoDB" id="2186193at2759"/>
<evidence type="ECO:0008006" key="4">
    <source>
        <dbReference type="Google" id="ProtNLM"/>
    </source>
</evidence>
<dbReference type="Gene3D" id="3.40.50.1820">
    <property type="entry name" value="alpha/beta hydrolase"/>
    <property type="match status" value="1"/>
</dbReference>
<gene>
    <name evidence="2" type="ORF">SLOPH_2454</name>
</gene>
<name>S7WAD7_SPRLO</name>
<dbReference type="GO" id="GO:0008474">
    <property type="term" value="F:palmitoyl-(protein) hydrolase activity"/>
    <property type="evidence" value="ECO:0007669"/>
    <property type="project" value="TreeGrafter"/>
</dbReference>
<sequence length="269" mass="31872">MNNRKIISCKKKIFKYLYTTIIIILHIFFIMFTIHRSLEYIPRKFTITKFKKYTLNTLDNKNLPIYYVDKNSQIDLIIFPGNWINKYYTEEYLTTFSELNVNVFIMQYRGFSDRDGKPSELNIKIDTEAVYQFLKKRNNKVVIYSFSMGGCPALYLLSLFKIPPLLVLDNVLYDVYTGLTPFMRLFTFLLVDKWQNGKILKNTEVDILFFKSEEDTNVNSEHLKKYKQISKKAIEVVYISDAGHFDAYRKPIFLEKIKNFIESGYGIDV</sequence>
<keyword evidence="1" id="KW-0472">Membrane</keyword>
<accession>S7WAD7</accession>
<dbReference type="Proteomes" id="UP000014978">
    <property type="component" value="Unassembled WGS sequence"/>
</dbReference>
<evidence type="ECO:0000313" key="3">
    <source>
        <dbReference type="Proteomes" id="UP000014978"/>
    </source>
</evidence>
<dbReference type="SUPFAM" id="SSF53474">
    <property type="entry name" value="alpha/beta-Hydrolases"/>
    <property type="match status" value="1"/>
</dbReference>